<keyword evidence="1" id="KW-0812">Transmembrane</keyword>
<name>A0A4R6JUQ3_9ACTN</name>
<keyword evidence="1" id="KW-0472">Membrane</keyword>
<feature type="transmembrane region" description="Helical" evidence="1">
    <location>
        <begin position="180"/>
        <end position="198"/>
    </location>
</feature>
<feature type="transmembrane region" description="Helical" evidence="1">
    <location>
        <begin position="231"/>
        <end position="249"/>
    </location>
</feature>
<feature type="transmembrane region" description="Helical" evidence="1">
    <location>
        <begin position="269"/>
        <end position="288"/>
    </location>
</feature>
<evidence type="ECO:0000256" key="1">
    <source>
        <dbReference type="SAM" id="Phobius"/>
    </source>
</evidence>
<evidence type="ECO:0000313" key="3">
    <source>
        <dbReference type="Proteomes" id="UP000294901"/>
    </source>
</evidence>
<dbReference type="AlphaFoldDB" id="A0A4R6JUQ3"/>
<evidence type="ECO:0000313" key="2">
    <source>
        <dbReference type="EMBL" id="TDO40444.1"/>
    </source>
</evidence>
<protein>
    <submittedName>
        <fullName evidence="2">Uncharacterized protein</fullName>
    </submittedName>
</protein>
<reference evidence="2 3" key="1">
    <citation type="submission" date="2019-03" db="EMBL/GenBank/DDBJ databases">
        <title>Sequencing the genomes of 1000 actinobacteria strains.</title>
        <authorList>
            <person name="Klenk H.-P."/>
        </authorList>
    </citation>
    <scope>NUCLEOTIDE SEQUENCE [LARGE SCALE GENOMIC DNA]</scope>
    <source>
        <strain evidence="2 3">DSM 43805</strain>
    </source>
</reference>
<dbReference type="OrthoDB" id="5150238at2"/>
<organism evidence="2 3">
    <name type="scientific">Paractinoplanes brasiliensis</name>
    <dbReference type="NCBI Taxonomy" id="52695"/>
    <lineage>
        <taxon>Bacteria</taxon>
        <taxon>Bacillati</taxon>
        <taxon>Actinomycetota</taxon>
        <taxon>Actinomycetes</taxon>
        <taxon>Micromonosporales</taxon>
        <taxon>Micromonosporaceae</taxon>
        <taxon>Paractinoplanes</taxon>
    </lineage>
</organism>
<comment type="caution">
    <text evidence="2">The sequence shown here is derived from an EMBL/GenBank/DDBJ whole genome shotgun (WGS) entry which is preliminary data.</text>
</comment>
<dbReference type="RefSeq" id="WP_133874621.1">
    <property type="nucleotide sequence ID" value="NZ_BOMD01000007.1"/>
</dbReference>
<dbReference type="EMBL" id="SNWR01000001">
    <property type="protein sequence ID" value="TDO40444.1"/>
    <property type="molecule type" value="Genomic_DNA"/>
</dbReference>
<feature type="transmembrane region" description="Helical" evidence="1">
    <location>
        <begin position="150"/>
        <end position="168"/>
    </location>
</feature>
<feature type="transmembrane region" description="Helical" evidence="1">
    <location>
        <begin position="204"/>
        <end position="222"/>
    </location>
</feature>
<gene>
    <name evidence="2" type="ORF">C8E87_4158</name>
</gene>
<sequence length="301" mass="32422">MTETRYRRLLALYPRAFVREYGDEMVGVLMADRRPGVAQGFDLVRGAVAAHLSLLFAGQSRVARTVQIFGALLLFAVALRRVVPELWVALEHPSYASVAPVSLARMAGWGVALIGAYLGWRLLGVAGATVGLAGEIAAPARFYLDTPATLLHAYWLIVAAVVVLIAALTAERGEAEPRGLPWVAAAGTVLVAEGTLFPRWLSPVGTVLVLIAAALVAVAVLWQDRATRTRLLCWAAPVVATVPLVQWGFSGLVEYNMRNPESTQLINPLQWAVLVLVPLVAFAGASVLSRRDFERLAAARR</sequence>
<dbReference type="Proteomes" id="UP000294901">
    <property type="component" value="Unassembled WGS sequence"/>
</dbReference>
<accession>A0A4R6JUQ3</accession>
<keyword evidence="1" id="KW-1133">Transmembrane helix</keyword>
<proteinExistence type="predicted"/>
<keyword evidence="3" id="KW-1185">Reference proteome</keyword>